<keyword evidence="1" id="KW-0808">Transferase</keyword>
<feature type="non-terminal residue" evidence="4">
    <location>
        <position position="1"/>
    </location>
</feature>
<reference evidence="4" key="1">
    <citation type="submission" date="2021-02" db="EMBL/GenBank/DDBJ databases">
        <authorList>
            <person name="Dougan E. K."/>
            <person name="Rhodes N."/>
            <person name="Thang M."/>
            <person name="Chan C."/>
        </authorList>
    </citation>
    <scope>NUCLEOTIDE SEQUENCE</scope>
</reference>
<organism evidence="4 5">
    <name type="scientific">Symbiodinium necroappetens</name>
    <dbReference type="NCBI Taxonomy" id="1628268"/>
    <lineage>
        <taxon>Eukaryota</taxon>
        <taxon>Sar</taxon>
        <taxon>Alveolata</taxon>
        <taxon>Dinophyceae</taxon>
        <taxon>Suessiales</taxon>
        <taxon>Symbiodiniaceae</taxon>
        <taxon>Symbiodinium</taxon>
    </lineage>
</organism>
<evidence type="ECO:0000256" key="1">
    <source>
        <dbReference type="ARBA" id="ARBA00022679"/>
    </source>
</evidence>
<sequence length="314" mass="35779">VNAKCYLTLDADFKWFDDESDFIPTISGGLVAMGREWFNATGGFDEEMHGWGGENLDQSLRAWLCGGDIVRAKTSRVAHMWRTGKDRRTATHYVIKARGTNNRGRVVAAWFGPFREVSRSSVKEDQVLNYNGFKKRLHCLPFSYFLYRFRKLYIEGGVIAREYFRLQEVASGLCLGRRTLGNCTQGGKLFLQRGNVDRDTGSCCSGIRLHGTNDCFDYFDQSGPHPYSCDVMGRNMNQQYRLLEDGRLQKGDGDCVVSRSGGAGTLELKKCDALSGNEGAFRIIERQEPREYELYREELAKYQWDKVFPDLPDN</sequence>
<gene>
    <name evidence="4" type="primary">gly-9</name>
    <name evidence="4" type="ORF">SNEC2469_LOCUS8354</name>
</gene>
<comment type="caution">
    <text evidence="4">The sequence shown here is derived from an EMBL/GenBank/DDBJ whole genome shotgun (WGS) entry which is preliminary data.</text>
</comment>
<protein>
    <submittedName>
        <fullName evidence="4">Gly-9 protein</fullName>
    </submittedName>
</protein>
<feature type="domain" description="Galactosyltransferase C-terminal" evidence="3">
    <location>
        <begin position="23"/>
        <end position="79"/>
    </location>
</feature>
<proteinExistence type="predicted"/>
<accession>A0A812NWE1</accession>
<evidence type="ECO:0000259" key="3">
    <source>
        <dbReference type="Pfam" id="PF02709"/>
    </source>
</evidence>
<dbReference type="PANTHER" id="PTHR11675">
    <property type="entry name" value="N-ACETYLGALACTOSAMINYLTRANSFERASE"/>
    <property type="match status" value="1"/>
</dbReference>
<dbReference type="GO" id="GO:0005794">
    <property type="term" value="C:Golgi apparatus"/>
    <property type="evidence" value="ECO:0007669"/>
    <property type="project" value="TreeGrafter"/>
</dbReference>
<dbReference type="Proteomes" id="UP000601435">
    <property type="component" value="Unassembled WGS sequence"/>
</dbReference>
<dbReference type="GO" id="GO:0006493">
    <property type="term" value="P:protein O-linked glycosylation"/>
    <property type="evidence" value="ECO:0007669"/>
    <property type="project" value="TreeGrafter"/>
</dbReference>
<dbReference type="OrthoDB" id="416652at2759"/>
<dbReference type="Gene3D" id="3.90.550.10">
    <property type="entry name" value="Spore Coat Polysaccharide Biosynthesis Protein SpsA, Chain A"/>
    <property type="match status" value="1"/>
</dbReference>
<dbReference type="PANTHER" id="PTHR11675:SF43">
    <property type="entry name" value="POLYPEPTIDE N-ACETYLGALACTOSAMINYLTRANSFERASE 1"/>
    <property type="match status" value="1"/>
</dbReference>
<keyword evidence="5" id="KW-1185">Reference proteome</keyword>
<dbReference type="SUPFAM" id="SSF53448">
    <property type="entry name" value="Nucleotide-diphospho-sugar transferases"/>
    <property type="match status" value="1"/>
</dbReference>
<dbReference type="InterPro" id="IPR027791">
    <property type="entry name" value="Galactosyl_T_C"/>
</dbReference>
<keyword evidence="2" id="KW-1015">Disulfide bond</keyword>
<dbReference type="EMBL" id="CAJNJA010013808">
    <property type="protein sequence ID" value="CAE7329854.1"/>
    <property type="molecule type" value="Genomic_DNA"/>
</dbReference>
<dbReference type="Pfam" id="PF02709">
    <property type="entry name" value="Glyco_transf_7C"/>
    <property type="match status" value="1"/>
</dbReference>
<evidence type="ECO:0000256" key="2">
    <source>
        <dbReference type="ARBA" id="ARBA00023157"/>
    </source>
</evidence>
<name>A0A812NWE1_9DINO</name>
<dbReference type="InterPro" id="IPR029044">
    <property type="entry name" value="Nucleotide-diphossugar_trans"/>
</dbReference>
<dbReference type="AlphaFoldDB" id="A0A812NWE1"/>
<dbReference type="GO" id="GO:0004653">
    <property type="term" value="F:polypeptide N-acetylgalactosaminyltransferase activity"/>
    <property type="evidence" value="ECO:0007669"/>
    <property type="project" value="TreeGrafter"/>
</dbReference>
<evidence type="ECO:0000313" key="5">
    <source>
        <dbReference type="Proteomes" id="UP000601435"/>
    </source>
</evidence>
<evidence type="ECO:0000313" key="4">
    <source>
        <dbReference type="EMBL" id="CAE7329854.1"/>
    </source>
</evidence>